<dbReference type="EMBL" id="QSBY01000001">
    <property type="protein sequence ID" value="RHW74318.1"/>
    <property type="molecule type" value="Genomic_DNA"/>
</dbReference>
<organism evidence="2">
    <name type="scientific">Trypanosoma brucei equiperdum</name>
    <dbReference type="NCBI Taxonomy" id="630700"/>
    <lineage>
        <taxon>Eukaryota</taxon>
        <taxon>Discoba</taxon>
        <taxon>Euglenozoa</taxon>
        <taxon>Kinetoplastea</taxon>
        <taxon>Metakinetoplastina</taxon>
        <taxon>Trypanosomatida</taxon>
        <taxon>Trypanosomatidae</taxon>
        <taxon>Trypanosoma</taxon>
    </lineage>
</organism>
<keyword evidence="1" id="KW-1133">Transmembrane helix</keyword>
<protein>
    <submittedName>
        <fullName evidence="2">Uncharacterized protein</fullName>
    </submittedName>
</protein>
<keyword evidence="1" id="KW-0472">Membrane</keyword>
<dbReference type="AlphaFoldDB" id="A0A3L6LDC0"/>
<comment type="caution">
    <text evidence="2">The sequence shown here is derived from an EMBL/GenBank/DDBJ whole genome shotgun (WGS) entry which is preliminary data.</text>
</comment>
<feature type="transmembrane region" description="Helical" evidence="1">
    <location>
        <begin position="21"/>
        <end position="47"/>
    </location>
</feature>
<proteinExistence type="predicted"/>
<reference evidence="2" key="1">
    <citation type="submission" date="2018-09" db="EMBL/GenBank/DDBJ databases">
        <title>whole genome sequence of T. equiperdum IVM-t1 strain.</title>
        <authorList>
            <person name="Suganuma K."/>
        </authorList>
    </citation>
    <scope>NUCLEOTIDE SEQUENCE [LARGE SCALE GENOMIC DNA]</scope>
    <source>
        <strain evidence="2">IVM-t1</strain>
    </source>
</reference>
<accession>A0A3L6LDC0</accession>
<gene>
    <name evidence="2" type="ORF">DPX39_010024700</name>
</gene>
<keyword evidence="1" id="KW-0812">Transmembrane</keyword>
<sequence length="62" mass="7130">MYVNMFKLQKRKKKCTHMRGRGLWGSAFCLPFFLIFFFNFIATALIFTNISQGACITALDGN</sequence>
<dbReference type="Proteomes" id="UP000266743">
    <property type="component" value="Chromosome 1"/>
</dbReference>
<evidence type="ECO:0000256" key="1">
    <source>
        <dbReference type="SAM" id="Phobius"/>
    </source>
</evidence>
<evidence type="ECO:0000313" key="2">
    <source>
        <dbReference type="EMBL" id="RHW74318.1"/>
    </source>
</evidence>
<name>A0A3L6LDC0_9TRYP</name>